<accession>A0A2H3CMX5</accession>
<feature type="signal peptide" evidence="1">
    <location>
        <begin position="1"/>
        <end position="24"/>
    </location>
</feature>
<evidence type="ECO:0000313" key="3">
    <source>
        <dbReference type="Proteomes" id="UP000217790"/>
    </source>
</evidence>
<gene>
    <name evidence="2" type="ORF">ARMGADRAFT_608888</name>
</gene>
<dbReference type="EMBL" id="KZ293698">
    <property type="protein sequence ID" value="PBK84421.1"/>
    <property type="molecule type" value="Genomic_DNA"/>
</dbReference>
<reference evidence="3" key="1">
    <citation type="journal article" date="2017" name="Nat. Ecol. Evol.">
        <title>Genome expansion and lineage-specific genetic innovations in the forest pathogenic fungi Armillaria.</title>
        <authorList>
            <person name="Sipos G."/>
            <person name="Prasanna A.N."/>
            <person name="Walter M.C."/>
            <person name="O'Connor E."/>
            <person name="Balint B."/>
            <person name="Krizsan K."/>
            <person name="Kiss B."/>
            <person name="Hess J."/>
            <person name="Varga T."/>
            <person name="Slot J."/>
            <person name="Riley R."/>
            <person name="Boka B."/>
            <person name="Rigling D."/>
            <person name="Barry K."/>
            <person name="Lee J."/>
            <person name="Mihaltcheva S."/>
            <person name="LaButti K."/>
            <person name="Lipzen A."/>
            <person name="Waldron R."/>
            <person name="Moloney N.M."/>
            <person name="Sperisen C."/>
            <person name="Kredics L."/>
            <person name="Vagvoelgyi C."/>
            <person name="Patrignani A."/>
            <person name="Fitzpatrick D."/>
            <person name="Nagy I."/>
            <person name="Doyle S."/>
            <person name="Anderson J.B."/>
            <person name="Grigoriev I.V."/>
            <person name="Gueldener U."/>
            <person name="Muensterkoetter M."/>
            <person name="Nagy L.G."/>
        </authorList>
    </citation>
    <scope>NUCLEOTIDE SEQUENCE [LARGE SCALE GENOMIC DNA]</scope>
    <source>
        <strain evidence="3">Ar21-2</strain>
    </source>
</reference>
<dbReference type="InParanoid" id="A0A2H3CMX5"/>
<sequence>MGYHSRTLPHASWLNALCWTRASALPSAAKVSYQQPSCPHSAPVSKSPTSLKPPVYCTSRTWPRSPYSSSSFWSKGEGIRRVRRSSESNADTIVVIDTLVRMQGEQEILCYIEICREMESCEAFFIYCRCSTGTQRLFTGIVKAWRR</sequence>
<dbReference type="AlphaFoldDB" id="A0A2H3CMX5"/>
<evidence type="ECO:0000256" key="1">
    <source>
        <dbReference type="SAM" id="SignalP"/>
    </source>
</evidence>
<name>A0A2H3CMX5_ARMGA</name>
<dbReference type="Proteomes" id="UP000217790">
    <property type="component" value="Unassembled WGS sequence"/>
</dbReference>
<evidence type="ECO:0000313" key="2">
    <source>
        <dbReference type="EMBL" id="PBK84421.1"/>
    </source>
</evidence>
<proteinExistence type="predicted"/>
<keyword evidence="3" id="KW-1185">Reference proteome</keyword>
<keyword evidence="1" id="KW-0732">Signal</keyword>
<protein>
    <submittedName>
        <fullName evidence="2">Uncharacterized protein</fullName>
    </submittedName>
</protein>
<organism evidence="2 3">
    <name type="scientific">Armillaria gallica</name>
    <name type="common">Bulbous honey fungus</name>
    <name type="synonym">Armillaria bulbosa</name>
    <dbReference type="NCBI Taxonomy" id="47427"/>
    <lineage>
        <taxon>Eukaryota</taxon>
        <taxon>Fungi</taxon>
        <taxon>Dikarya</taxon>
        <taxon>Basidiomycota</taxon>
        <taxon>Agaricomycotina</taxon>
        <taxon>Agaricomycetes</taxon>
        <taxon>Agaricomycetidae</taxon>
        <taxon>Agaricales</taxon>
        <taxon>Marasmiineae</taxon>
        <taxon>Physalacriaceae</taxon>
        <taxon>Armillaria</taxon>
    </lineage>
</organism>
<feature type="chain" id="PRO_5013870734" evidence="1">
    <location>
        <begin position="25"/>
        <end position="147"/>
    </location>
</feature>